<comment type="function">
    <text evidence="1">An accessory protein needed during the final step in the assembly of 30S ribosomal subunit, possibly for assembly of the head region. Essential for efficient processing of 16S rRNA. May be needed both before and after RbfA during the maturation of 16S rRNA. It has affinity for free ribosomal 30S subunits but not for 70S ribosomes.</text>
</comment>
<evidence type="ECO:0000259" key="2">
    <source>
        <dbReference type="Pfam" id="PF24986"/>
    </source>
</evidence>
<keyword evidence="1" id="KW-0698">rRNA processing</keyword>
<dbReference type="GO" id="GO:0043022">
    <property type="term" value="F:ribosome binding"/>
    <property type="evidence" value="ECO:0007669"/>
    <property type="project" value="InterPro"/>
</dbReference>
<proteinExistence type="inferred from homology"/>
<organism evidence="3 4">
    <name type="scientific">Gaiella occulta</name>
    <dbReference type="NCBI Taxonomy" id="1002870"/>
    <lineage>
        <taxon>Bacteria</taxon>
        <taxon>Bacillati</taxon>
        <taxon>Actinomycetota</taxon>
        <taxon>Thermoleophilia</taxon>
        <taxon>Gaiellales</taxon>
        <taxon>Gaiellaceae</taxon>
        <taxon>Gaiella</taxon>
    </lineage>
</organism>
<comment type="domain">
    <text evidence="1">The PRC barrel domain binds ribosomal protein uS19.</text>
</comment>
<dbReference type="Gene3D" id="2.30.30.240">
    <property type="entry name" value="PRC-barrel domain"/>
    <property type="match status" value="1"/>
</dbReference>
<feature type="domain" description="Ribosome maturation factor RimM PRC barrel" evidence="2">
    <location>
        <begin position="98"/>
        <end position="156"/>
    </location>
</feature>
<protein>
    <recommendedName>
        <fullName evidence="1">Ribosome maturation factor RimM</fullName>
    </recommendedName>
</protein>
<name>A0A7M2YVP0_9ACTN</name>
<accession>A0A7M2YVP0</accession>
<dbReference type="InterPro" id="IPR056792">
    <property type="entry name" value="PRC_RimM"/>
</dbReference>
<keyword evidence="1" id="KW-0143">Chaperone</keyword>
<dbReference type="GO" id="GO:0005840">
    <property type="term" value="C:ribosome"/>
    <property type="evidence" value="ECO:0007669"/>
    <property type="project" value="InterPro"/>
</dbReference>
<keyword evidence="1" id="KW-0690">Ribosome biogenesis</keyword>
<dbReference type="HAMAP" id="MF_00014">
    <property type="entry name" value="Ribosome_mat_RimM"/>
    <property type="match status" value="1"/>
</dbReference>
<dbReference type="Proteomes" id="UP000254134">
    <property type="component" value="Unassembled WGS sequence"/>
</dbReference>
<dbReference type="RefSeq" id="WP_114796772.1">
    <property type="nucleotide sequence ID" value="NZ_QQZY01000006.1"/>
</dbReference>
<dbReference type="InterPro" id="IPR011033">
    <property type="entry name" value="PRC_barrel-like_sf"/>
</dbReference>
<dbReference type="OrthoDB" id="5381335at2"/>
<comment type="similarity">
    <text evidence="1">Belongs to the RimM family.</text>
</comment>
<dbReference type="PANTHER" id="PTHR33692">
    <property type="entry name" value="RIBOSOME MATURATION FACTOR RIMM"/>
    <property type="match status" value="1"/>
</dbReference>
<dbReference type="GO" id="GO:0006364">
    <property type="term" value="P:rRNA processing"/>
    <property type="evidence" value="ECO:0007669"/>
    <property type="project" value="UniProtKB-UniRule"/>
</dbReference>
<dbReference type="GO" id="GO:0042274">
    <property type="term" value="P:ribosomal small subunit biogenesis"/>
    <property type="evidence" value="ECO:0007669"/>
    <property type="project" value="UniProtKB-UniRule"/>
</dbReference>
<comment type="subcellular location">
    <subcellularLocation>
        <location evidence="1">Cytoplasm</location>
    </subcellularLocation>
</comment>
<evidence type="ECO:0000256" key="1">
    <source>
        <dbReference type="HAMAP-Rule" id="MF_00014"/>
    </source>
</evidence>
<dbReference type="AlphaFoldDB" id="A0A7M2YVP0"/>
<comment type="caution">
    <text evidence="3">The sequence shown here is derived from an EMBL/GenBank/DDBJ whole genome shotgun (WGS) entry which is preliminary data.</text>
</comment>
<dbReference type="InterPro" id="IPR011961">
    <property type="entry name" value="RimM"/>
</dbReference>
<dbReference type="SUPFAM" id="SSF50346">
    <property type="entry name" value="PRC-barrel domain"/>
    <property type="match status" value="1"/>
</dbReference>
<gene>
    <name evidence="1" type="primary">rimM</name>
    <name evidence="3" type="ORF">Gocc_2354</name>
</gene>
<keyword evidence="4" id="KW-1185">Reference proteome</keyword>
<reference evidence="3 4" key="1">
    <citation type="submission" date="2018-07" db="EMBL/GenBank/DDBJ databases">
        <title>High-quality-draft genome sequence of Gaiella occulta.</title>
        <authorList>
            <person name="Severino R."/>
            <person name="Froufe H.J.C."/>
            <person name="Rainey F.A."/>
            <person name="Barroso C."/>
            <person name="Albuquerque L."/>
            <person name="Lobo-Da-Cunha A."/>
            <person name="Da Costa M.S."/>
            <person name="Egas C."/>
        </authorList>
    </citation>
    <scope>NUCLEOTIDE SEQUENCE [LARGE SCALE GENOMIC DNA]</scope>
    <source>
        <strain evidence="3 4">F2-233</strain>
    </source>
</reference>
<dbReference type="PANTHER" id="PTHR33692:SF1">
    <property type="entry name" value="RIBOSOME MATURATION FACTOR RIMM"/>
    <property type="match status" value="1"/>
</dbReference>
<dbReference type="EMBL" id="QQZY01000006">
    <property type="protein sequence ID" value="RDI73790.1"/>
    <property type="molecule type" value="Genomic_DNA"/>
</dbReference>
<sequence>MGAGEPGAAAELVPVGRVGRPHGLDGAFVVEQGSDDESRYAVGATLHVDGVPARVVLFRRVGRGRCAIRLDRAVERGAQLAVRRDELPPAGPDEYYAFQLVGLSVEEEGGRRLGTVRDVVPGAANDNLELDDGALVPMIEDAIAGIDLDAGRILLNPGFME</sequence>
<reference evidence="4" key="2">
    <citation type="journal article" date="2019" name="MicrobiologyOpen">
        <title>High-quality draft genome sequence of Gaiella occulta isolated from a 150 meter deep mineral water borehole and comparison with the genome sequences of other deep-branching lineages of the phylum Actinobacteria.</title>
        <authorList>
            <person name="Severino R."/>
            <person name="Froufe H.J.C."/>
            <person name="Barroso C."/>
            <person name="Albuquerque L."/>
            <person name="Lobo-da-Cunha A."/>
            <person name="da Costa M.S."/>
            <person name="Egas C."/>
        </authorList>
    </citation>
    <scope>NUCLEOTIDE SEQUENCE [LARGE SCALE GENOMIC DNA]</scope>
    <source>
        <strain evidence="4">F2-233</strain>
    </source>
</reference>
<dbReference type="GO" id="GO:0005737">
    <property type="term" value="C:cytoplasm"/>
    <property type="evidence" value="ECO:0007669"/>
    <property type="project" value="UniProtKB-SubCell"/>
</dbReference>
<comment type="subunit">
    <text evidence="1">Binds ribosomal protein uS19.</text>
</comment>
<evidence type="ECO:0000313" key="4">
    <source>
        <dbReference type="Proteomes" id="UP000254134"/>
    </source>
</evidence>
<keyword evidence="1" id="KW-0963">Cytoplasm</keyword>
<dbReference type="Pfam" id="PF24986">
    <property type="entry name" value="PRC_RimM"/>
    <property type="match status" value="1"/>
</dbReference>
<evidence type="ECO:0000313" key="3">
    <source>
        <dbReference type="EMBL" id="RDI73790.1"/>
    </source>
</evidence>